<gene>
    <name evidence="1" type="ORF">GCM10009745_68860</name>
</gene>
<evidence type="ECO:0000313" key="1">
    <source>
        <dbReference type="EMBL" id="GAA1711025.1"/>
    </source>
</evidence>
<evidence type="ECO:0000313" key="2">
    <source>
        <dbReference type="Proteomes" id="UP001500280"/>
    </source>
</evidence>
<protein>
    <submittedName>
        <fullName evidence="1">Uncharacterized protein</fullName>
    </submittedName>
</protein>
<dbReference type="RefSeq" id="WP_344161610.1">
    <property type="nucleotide sequence ID" value="NZ_BAAANF010000022.1"/>
</dbReference>
<dbReference type="Proteomes" id="UP001500280">
    <property type="component" value="Unassembled WGS sequence"/>
</dbReference>
<dbReference type="EMBL" id="BAAANF010000022">
    <property type="protein sequence ID" value="GAA1711025.1"/>
    <property type="molecule type" value="Genomic_DNA"/>
</dbReference>
<accession>A0ABN2ISQ9</accession>
<keyword evidence="2" id="KW-1185">Reference proteome</keyword>
<organism evidence="1 2">
    <name type="scientific">Kribbella yunnanensis</name>
    <dbReference type="NCBI Taxonomy" id="190194"/>
    <lineage>
        <taxon>Bacteria</taxon>
        <taxon>Bacillati</taxon>
        <taxon>Actinomycetota</taxon>
        <taxon>Actinomycetes</taxon>
        <taxon>Propionibacteriales</taxon>
        <taxon>Kribbellaceae</taxon>
        <taxon>Kribbella</taxon>
    </lineage>
</organism>
<sequence>MTAVYRYEVATRDYRGGWRVVSIRQRSFELEPRAIVHALMVRWVLDHWDPTLTGRIHVFGPRSAATEPSGLRTSIRIRVFRSDSPFANAPLAVAYLGDHEREWFGRRVAGWWNRAKHQRSSLQDRSGGSGEAA</sequence>
<proteinExistence type="predicted"/>
<reference evidence="1 2" key="1">
    <citation type="journal article" date="2019" name="Int. J. Syst. Evol. Microbiol.">
        <title>The Global Catalogue of Microorganisms (GCM) 10K type strain sequencing project: providing services to taxonomists for standard genome sequencing and annotation.</title>
        <authorList>
            <consortium name="The Broad Institute Genomics Platform"/>
            <consortium name="The Broad Institute Genome Sequencing Center for Infectious Disease"/>
            <person name="Wu L."/>
            <person name="Ma J."/>
        </authorList>
    </citation>
    <scope>NUCLEOTIDE SEQUENCE [LARGE SCALE GENOMIC DNA]</scope>
    <source>
        <strain evidence="1 2">JCM 14307</strain>
    </source>
</reference>
<comment type="caution">
    <text evidence="1">The sequence shown here is derived from an EMBL/GenBank/DDBJ whole genome shotgun (WGS) entry which is preliminary data.</text>
</comment>
<name>A0ABN2ISQ9_9ACTN</name>